<feature type="domain" description="Metallo-beta-lactamase" evidence="1">
    <location>
        <begin position="48"/>
        <end position="264"/>
    </location>
</feature>
<reference evidence="2 3" key="1">
    <citation type="submission" date="2019-09" db="EMBL/GenBank/DDBJ databases">
        <authorList>
            <person name="Depoorter E."/>
        </authorList>
    </citation>
    <scope>NUCLEOTIDE SEQUENCE [LARGE SCALE GENOMIC DNA]</scope>
    <source>
        <strain evidence="2">LMG 30113</strain>
    </source>
</reference>
<dbReference type="InterPro" id="IPR001279">
    <property type="entry name" value="Metallo-B-lactamas"/>
</dbReference>
<dbReference type="RefSeq" id="WP_034198137.1">
    <property type="nucleotide sequence ID" value="NZ_CABVQD010000002.1"/>
</dbReference>
<evidence type="ECO:0000313" key="3">
    <source>
        <dbReference type="Proteomes" id="UP000494330"/>
    </source>
</evidence>
<protein>
    <submittedName>
        <fullName evidence="2">Metallo-beta-lactamase superfamily protein</fullName>
    </submittedName>
</protein>
<gene>
    <name evidence="2" type="ORF">BPA30113_01257</name>
</gene>
<dbReference type="PANTHER" id="PTHR23131:SF4">
    <property type="entry name" value="METALLO-BETA-LACTAMASE SUPERFAMILY POTEIN"/>
    <property type="match status" value="1"/>
</dbReference>
<dbReference type="EMBL" id="CABVQD010000002">
    <property type="protein sequence ID" value="VWB32158.1"/>
    <property type="molecule type" value="Genomic_DNA"/>
</dbReference>
<sequence length="356" mass="39354">MAQEETLETRPKDALDYPFDAPPAAAQTVEVAPGVHWFRMPLPYALDHINLWALDDGDGWAIVDTGACTDDAIVAWRALFARSDGRPMTRVFVTHLHPDHVGLAGWLTRKFGIRLWMTRLEYLSCRMLVSDTGREAPADAVAFLRRAGWSDVSVETYRARFGSFGKHVHALPDSYRRLRDGETLTIGTHAWRVIVGSGHSPEHACLYCPALRILISGDQVLPRISSNVSVTATEPDANPMAEWLDSLGNLRREVPDDVLVLPAHGECFRGLHARIDALAGSQQRAFARLLALLGEPQRVIDTFSALFSRPIDETRSSLLHMATGEAVACLNYLIAQGQATCVTDEHGVAWYRATHA</sequence>
<organism evidence="2 3">
    <name type="scientific">Burkholderia paludis</name>
    <dbReference type="NCBI Taxonomy" id="1506587"/>
    <lineage>
        <taxon>Bacteria</taxon>
        <taxon>Pseudomonadati</taxon>
        <taxon>Pseudomonadota</taxon>
        <taxon>Betaproteobacteria</taxon>
        <taxon>Burkholderiales</taxon>
        <taxon>Burkholderiaceae</taxon>
        <taxon>Burkholderia</taxon>
        <taxon>Burkholderia cepacia complex</taxon>
    </lineage>
</organism>
<dbReference type="SMART" id="SM00849">
    <property type="entry name" value="Lactamase_B"/>
    <property type="match status" value="1"/>
</dbReference>
<dbReference type="SUPFAM" id="SSF56281">
    <property type="entry name" value="Metallo-hydrolase/oxidoreductase"/>
    <property type="match status" value="1"/>
</dbReference>
<evidence type="ECO:0000313" key="2">
    <source>
        <dbReference type="EMBL" id="VWB32158.1"/>
    </source>
</evidence>
<dbReference type="Proteomes" id="UP000494330">
    <property type="component" value="Unassembled WGS sequence"/>
</dbReference>
<dbReference type="AlphaFoldDB" id="A0A6J5EDM1"/>
<dbReference type="InterPro" id="IPR036866">
    <property type="entry name" value="RibonucZ/Hydroxyglut_hydro"/>
</dbReference>
<dbReference type="PANTHER" id="PTHR23131">
    <property type="entry name" value="ENDORIBONUCLEASE LACTB2"/>
    <property type="match status" value="1"/>
</dbReference>
<proteinExistence type="predicted"/>
<evidence type="ECO:0000259" key="1">
    <source>
        <dbReference type="SMART" id="SM00849"/>
    </source>
</evidence>
<keyword evidence="3" id="KW-1185">Reference proteome</keyword>
<dbReference type="Pfam" id="PF00753">
    <property type="entry name" value="Lactamase_B"/>
    <property type="match status" value="1"/>
</dbReference>
<dbReference type="InterPro" id="IPR050662">
    <property type="entry name" value="Sec-metab_biosynth-thioest"/>
</dbReference>
<accession>A0A6J5EDM1</accession>
<dbReference type="Gene3D" id="3.60.15.10">
    <property type="entry name" value="Ribonuclease Z/Hydroxyacylglutathione hydrolase-like"/>
    <property type="match status" value="1"/>
</dbReference>
<name>A0A6J5EDM1_9BURK</name>